<protein>
    <submittedName>
        <fullName evidence="1">Uncharacterized protein</fullName>
    </submittedName>
</protein>
<evidence type="ECO:0000313" key="1">
    <source>
        <dbReference type="EMBL" id="KAI0511335.1"/>
    </source>
</evidence>
<name>A0A8T3BHH7_DENNO</name>
<organism evidence="1 2">
    <name type="scientific">Dendrobium nobile</name>
    <name type="common">Orchid</name>
    <dbReference type="NCBI Taxonomy" id="94219"/>
    <lineage>
        <taxon>Eukaryota</taxon>
        <taxon>Viridiplantae</taxon>
        <taxon>Streptophyta</taxon>
        <taxon>Embryophyta</taxon>
        <taxon>Tracheophyta</taxon>
        <taxon>Spermatophyta</taxon>
        <taxon>Magnoliopsida</taxon>
        <taxon>Liliopsida</taxon>
        <taxon>Asparagales</taxon>
        <taxon>Orchidaceae</taxon>
        <taxon>Epidendroideae</taxon>
        <taxon>Malaxideae</taxon>
        <taxon>Dendrobiinae</taxon>
        <taxon>Dendrobium</taxon>
    </lineage>
</organism>
<evidence type="ECO:0000313" key="2">
    <source>
        <dbReference type="Proteomes" id="UP000829196"/>
    </source>
</evidence>
<gene>
    <name evidence="1" type="ORF">KFK09_011964</name>
</gene>
<dbReference type="EMBL" id="JAGYWB010000009">
    <property type="protein sequence ID" value="KAI0511335.1"/>
    <property type="molecule type" value="Genomic_DNA"/>
</dbReference>
<comment type="caution">
    <text evidence="1">The sequence shown here is derived from an EMBL/GenBank/DDBJ whole genome shotgun (WGS) entry which is preliminary data.</text>
</comment>
<proteinExistence type="predicted"/>
<reference evidence="1" key="1">
    <citation type="journal article" date="2022" name="Front. Genet.">
        <title>Chromosome-Scale Assembly of the Dendrobium nobile Genome Provides Insights Into the Molecular Mechanism of the Biosynthesis of the Medicinal Active Ingredient of Dendrobium.</title>
        <authorList>
            <person name="Xu Q."/>
            <person name="Niu S.-C."/>
            <person name="Li K.-L."/>
            <person name="Zheng P.-J."/>
            <person name="Zhang X.-J."/>
            <person name="Jia Y."/>
            <person name="Liu Y."/>
            <person name="Niu Y.-X."/>
            <person name="Yu L.-H."/>
            <person name="Chen D.-F."/>
            <person name="Zhang G.-Q."/>
        </authorList>
    </citation>
    <scope>NUCLEOTIDE SEQUENCE</scope>
    <source>
        <tissue evidence="1">Leaf</tissue>
    </source>
</reference>
<accession>A0A8T3BHH7</accession>
<sequence>MHLLTITRSLTFSISFSIGRILYLYSSLNKDIIISTFYVTKPSKAALSLILFAIRDTLTFSRICSFHILSLSVKLLIHFRITMKHRWSLWALKVCAPNSPWALSFSHRREEFLLLSSQANFQRADWVLNKILPRDFALILRGLHDLSSGFL</sequence>
<dbReference type="AlphaFoldDB" id="A0A8T3BHH7"/>
<keyword evidence="2" id="KW-1185">Reference proteome</keyword>
<dbReference type="Proteomes" id="UP000829196">
    <property type="component" value="Unassembled WGS sequence"/>
</dbReference>